<dbReference type="PROSITE" id="PS51459">
    <property type="entry name" value="FIDO"/>
    <property type="match status" value="1"/>
</dbReference>
<evidence type="ECO:0000256" key="1">
    <source>
        <dbReference type="PIRSR" id="PIRSR640198-1"/>
    </source>
</evidence>
<dbReference type="Pfam" id="PF02661">
    <property type="entry name" value="Fic"/>
    <property type="match status" value="1"/>
</dbReference>
<dbReference type="EMBL" id="SMGQ01000012">
    <property type="protein sequence ID" value="TCK93159.1"/>
    <property type="molecule type" value="Genomic_DNA"/>
</dbReference>
<dbReference type="Proteomes" id="UP000294545">
    <property type="component" value="Unassembled WGS sequence"/>
</dbReference>
<dbReference type="InterPro" id="IPR040198">
    <property type="entry name" value="Fido_containing"/>
</dbReference>
<evidence type="ECO:0000313" key="4">
    <source>
        <dbReference type="EMBL" id="TCK93159.1"/>
    </source>
</evidence>
<reference evidence="4 5" key="1">
    <citation type="submission" date="2019-03" db="EMBL/GenBank/DDBJ databases">
        <title>Genomic Encyclopedia of Type Strains, Phase IV (KMG-IV): sequencing the most valuable type-strain genomes for metagenomic binning, comparative biology and taxonomic classification.</title>
        <authorList>
            <person name="Goeker M."/>
        </authorList>
    </citation>
    <scope>NUCLEOTIDE SEQUENCE [LARGE SCALE GENOMIC DNA]</scope>
    <source>
        <strain evidence="4 5">DSM 24176</strain>
    </source>
</reference>
<gene>
    <name evidence="4" type="ORF">EDC19_1346</name>
</gene>
<dbReference type="InterPro" id="IPR036597">
    <property type="entry name" value="Fido-like_dom_sf"/>
</dbReference>
<dbReference type="GO" id="GO:0005524">
    <property type="term" value="F:ATP binding"/>
    <property type="evidence" value="ECO:0007669"/>
    <property type="project" value="UniProtKB-KW"/>
</dbReference>
<comment type="caution">
    <text evidence="4">The sequence shown here is derived from an EMBL/GenBank/DDBJ whole genome shotgun (WGS) entry which is preliminary data.</text>
</comment>
<keyword evidence="5" id="KW-1185">Reference proteome</keyword>
<dbReference type="AlphaFoldDB" id="A0A4R1MRF9"/>
<dbReference type="SUPFAM" id="SSF140931">
    <property type="entry name" value="Fic-like"/>
    <property type="match status" value="1"/>
</dbReference>
<sequence length="414" mass="48517">MRYFHKEYYNIKSLKERKEKAKKRMNYDSAIRTNLEIKPINQPELFTLYYVPTNSTIEIISEISMQDVTLEKIYEDLPGVAQKNFFVEMISQELQSTNELEGVRSSKEEIVRTTRKVFNQNNKNAKTKDRFQNVVKSYFALKDGNLKPPSDAKDLRKIYDEITSDGIAKEDFVDGKYFRKDITYVYKDYKEIYRGVFDGEKTEQAIKEKVKDLFDFIYSPNISLHKLIKVAIAHYYFGYIHPFYDGNGRTGRFTSSIFLKENYSWLTAMSLSQGCNSERGKYLRIFDTTNQIISQGEVNYFVDEFLSIIITGQQNILQNLIQKSDLLKIIIKRIESDEKLSNADEKNIMSVMAQEYHFDSLRDGIGVNELKKILPYTDDTIRKKLKNLCENGLIDKVKSRPVKYIISKNYLENK</sequence>
<proteinExistence type="predicted"/>
<name>A0A4R1MRF9_9FIRM</name>
<feature type="active site" evidence="1">
    <location>
        <position position="241"/>
    </location>
</feature>
<dbReference type="Gene3D" id="1.10.3290.10">
    <property type="entry name" value="Fido-like domain"/>
    <property type="match status" value="1"/>
</dbReference>
<dbReference type="InterPro" id="IPR003812">
    <property type="entry name" value="Fido"/>
</dbReference>
<organism evidence="4 5">
    <name type="scientific">Natranaerovirga hydrolytica</name>
    <dbReference type="NCBI Taxonomy" id="680378"/>
    <lineage>
        <taxon>Bacteria</taxon>
        <taxon>Bacillati</taxon>
        <taxon>Bacillota</taxon>
        <taxon>Clostridia</taxon>
        <taxon>Lachnospirales</taxon>
        <taxon>Natranaerovirgaceae</taxon>
        <taxon>Natranaerovirga</taxon>
    </lineage>
</organism>
<feature type="binding site" evidence="2">
    <location>
        <begin position="245"/>
        <end position="252"/>
    </location>
    <ligand>
        <name>ATP</name>
        <dbReference type="ChEBI" id="CHEBI:30616"/>
    </ligand>
</feature>
<evidence type="ECO:0000313" key="5">
    <source>
        <dbReference type="Proteomes" id="UP000294545"/>
    </source>
</evidence>
<dbReference type="PANTHER" id="PTHR13504:SF40">
    <property type="entry name" value="FIDO DOMAIN-CONTAINING PROTEIN"/>
    <property type="match status" value="1"/>
</dbReference>
<dbReference type="PANTHER" id="PTHR13504">
    <property type="entry name" value="FIDO DOMAIN-CONTAINING PROTEIN DDB_G0283145"/>
    <property type="match status" value="1"/>
</dbReference>
<keyword evidence="2" id="KW-0067">ATP-binding</keyword>
<feature type="domain" description="Fido" evidence="3">
    <location>
        <begin position="150"/>
        <end position="304"/>
    </location>
</feature>
<dbReference type="OrthoDB" id="9813719at2"/>
<evidence type="ECO:0000256" key="2">
    <source>
        <dbReference type="PIRSR" id="PIRSR640198-2"/>
    </source>
</evidence>
<accession>A0A4R1MRF9</accession>
<dbReference type="RefSeq" id="WP_132282075.1">
    <property type="nucleotide sequence ID" value="NZ_SMGQ01000012.1"/>
</dbReference>
<keyword evidence="2" id="KW-0547">Nucleotide-binding</keyword>
<protein>
    <submittedName>
        <fullName evidence="4">Fic family protein</fullName>
    </submittedName>
</protein>
<evidence type="ECO:0000259" key="3">
    <source>
        <dbReference type="PROSITE" id="PS51459"/>
    </source>
</evidence>